<dbReference type="EMBL" id="CZAE01000014">
    <property type="protein sequence ID" value="CUP63295.1"/>
    <property type="molecule type" value="Genomic_DNA"/>
</dbReference>
<organism evidence="1 4">
    <name type="scientific">Bacteroides faecis</name>
    <dbReference type="NCBI Taxonomy" id="674529"/>
    <lineage>
        <taxon>Bacteria</taxon>
        <taxon>Pseudomonadati</taxon>
        <taxon>Bacteroidota</taxon>
        <taxon>Bacteroidia</taxon>
        <taxon>Bacteroidales</taxon>
        <taxon>Bacteroidaceae</taxon>
        <taxon>Bacteroides</taxon>
    </lineage>
</organism>
<reference evidence="2" key="2">
    <citation type="submission" date="2022-08" db="EMBL/GenBank/DDBJ databases">
        <title>Genome Sequencing of Bacteroides fragilis Group Isolates with Nanopore Technology.</title>
        <authorList>
            <person name="Tisza M.J."/>
            <person name="Smith D."/>
            <person name="Dekker J.P."/>
        </authorList>
    </citation>
    <scope>NUCLEOTIDE SEQUENCE</scope>
    <source>
        <strain evidence="2">BFG-351</strain>
        <strain evidence="3">BFG-527</strain>
    </source>
</reference>
<sequence>MKSDGENMNITSIVIIKRVIGFTCVILLLLTNVYAQENEISIDLELVSVWESEYQPSPQGLIKGDTLPEIINFEFIVYNHTDKALMFGSNSHLYYHPDWNNSEYGEIGRFLMINGADTISLYTKMSGLGANTLYDNEVIWGSIESFHDLETHPVFRPFFNRWNYVGKDRGKELYNYLKDCQFLYVPIPADYQRRLDKFEDKSMINQITYPRDTIQIKKKDPFEIIVSDSEEEYYIYPPISIKQDE</sequence>
<protein>
    <submittedName>
        <fullName evidence="1">Uncharacterized protein</fullName>
    </submittedName>
</protein>
<dbReference type="GeneID" id="69590718"/>
<accession>A0A3E5GGN9</accession>
<dbReference type="AlphaFoldDB" id="A0A3E5GGN9"/>
<proteinExistence type="predicted"/>
<accession>A0A174PY29</accession>
<dbReference type="EMBL" id="JANUTS010000001">
    <property type="protein sequence ID" value="MCS2793064.1"/>
    <property type="molecule type" value="Genomic_DNA"/>
</dbReference>
<evidence type="ECO:0000313" key="1">
    <source>
        <dbReference type="EMBL" id="CUP63295.1"/>
    </source>
</evidence>
<name>A0A3E5GGN9_9BACE</name>
<dbReference type="Proteomes" id="UP001204548">
    <property type="component" value="Unassembled WGS sequence"/>
</dbReference>
<evidence type="ECO:0000313" key="3">
    <source>
        <dbReference type="EMBL" id="UVQ72873.1"/>
    </source>
</evidence>
<dbReference type="Proteomes" id="UP001060104">
    <property type="component" value="Chromosome"/>
</dbReference>
<gene>
    <name evidence="1" type="ORF">ERS852461_03026</name>
    <name evidence="2" type="ORF">NXW97_13755</name>
    <name evidence="3" type="ORF">NXY30_17585</name>
</gene>
<dbReference type="Proteomes" id="UP000095606">
    <property type="component" value="Unassembled WGS sequence"/>
</dbReference>
<reference evidence="1 4" key="1">
    <citation type="submission" date="2015-09" db="EMBL/GenBank/DDBJ databases">
        <authorList>
            <consortium name="Pathogen Informatics"/>
        </authorList>
    </citation>
    <scope>NUCLEOTIDE SEQUENCE [LARGE SCALE GENOMIC DNA]</scope>
    <source>
        <strain evidence="1 4">2789STDY5834846</strain>
    </source>
</reference>
<dbReference type="EMBL" id="CP103141">
    <property type="protein sequence ID" value="UVQ72873.1"/>
    <property type="molecule type" value="Genomic_DNA"/>
</dbReference>
<evidence type="ECO:0000313" key="5">
    <source>
        <dbReference type="Proteomes" id="UP001060104"/>
    </source>
</evidence>
<evidence type="ECO:0000313" key="2">
    <source>
        <dbReference type="EMBL" id="MCS2793064.1"/>
    </source>
</evidence>
<dbReference type="RefSeq" id="WP_010537754.1">
    <property type="nucleotide sequence ID" value="NZ_CABMFH010000005.1"/>
</dbReference>
<keyword evidence="5" id="KW-1185">Reference proteome</keyword>
<evidence type="ECO:0000313" key="4">
    <source>
        <dbReference type="Proteomes" id="UP000095606"/>
    </source>
</evidence>